<proteinExistence type="predicted"/>
<name>A0A3P2AA17_9BACE</name>
<dbReference type="RefSeq" id="WP_125238767.1">
    <property type="nucleotide sequence ID" value="NZ_RQYF01000013.1"/>
</dbReference>
<organism evidence="1 2">
    <name type="scientific">Prevotella heparinolytica</name>
    <dbReference type="NCBI Taxonomy" id="28113"/>
    <lineage>
        <taxon>Bacteria</taxon>
        <taxon>Pseudomonadati</taxon>
        <taxon>Bacteroidota</taxon>
        <taxon>Bacteroidia</taxon>
        <taxon>Bacteroidales</taxon>
        <taxon>Bacteroidaceae</taxon>
        <taxon>Bacteroides</taxon>
    </lineage>
</organism>
<dbReference type="AlphaFoldDB" id="A0A3P2AA17"/>
<comment type="caution">
    <text evidence="1">The sequence shown here is derived from an EMBL/GenBank/DDBJ whole genome shotgun (WGS) entry which is preliminary data.</text>
</comment>
<dbReference type="Proteomes" id="UP000279562">
    <property type="component" value="Unassembled WGS sequence"/>
</dbReference>
<evidence type="ECO:0000313" key="2">
    <source>
        <dbReference type="Proteomes" id="UP000279562"/>
    </source>
</evidence>
<gene>
    <name evidence="1" type="ORF">EII33_04980</name>
</gene>
<sequence length="187" mass="20868">MPKASFLGEEEGVPRCGTTCSSVPNIRHLEEKRKGEYYPLKIKPIRTLLLKGTHKLSIVMFFPHQSSKNARNKTLLKAVFCLDPHFRVAFIQTKHTLIAAKPSKTGRKTDEVVKGIIGGKAAKPSLMIQAETGKGKINRAANWICKKVCLALFFLTTMLLSFLKSTATDAYELLYSHTVGQQGQKRH</sequence>
<accession>A0A3P2AA17</accession>
<dbReference type="EMBL" id="RQYF01000013">
    <property type="protein sequence ID" value="RRD92234.1"/>
    <property type="molecule type" value="Genomic_DNA"/>
</dbReference>
<reference evidence="1 2" key="1">
    <citation type="submission" date="2018-11" db="EMBL/GenBank/DDBJ databases">
        <title>Genomes From Bacteria Associated with the Canine Oral Cavity: a Test Case for Automated Genome-Based Taxonomic Assignment.</title>
        <authorList>
            <person name="Coil D.A."/>
            <person name="Jospin G."/>
            <person name="Darling A.E."/>
            <person name="Wallis C."/>
            <person name="Davis I.J."/>
            <person name="Harris S."/>
            <person name="Eisen J.A."/>
            <person name="Holcombe L.J."/>
            <person name="O'Flynn C."/>
        </authorList>
    </citation>
    <scope>NUCLEOTIDE SEQUENCE [LARGE SCALE GENOMIC DNA]</scope>
    <source>
        <strain evidence="1 2">OH1047_COT-310</strain>
    </source>
</reference>
<keyword evidence="2" id="KW-1185">Reference proteome</keyword>
<protein>
    <submittedName>
        <fullName evidence="1">Uncharacterized protein</fullName>
    </submittedName>
</protein>
<evidence type="ECO:0000313" key="1">
    <source>
        <dbReference type="EMBL" id="RRD92234.1"/>
    </source>
</evidence>